<dbReference type="AlphaFoldDB" id="A0A066YWA8"/>
<comment type="caution">
    <text evidence="1">The sequence shown here is derived from an EMBL/GenBank/DDBJ whole genome shotgun (WGS) entry which is preliminary data.</text>
</comment>
<dbReference type="HOGENOM" id="CLU_2395805_0_0_11"/>
<proteinExistence type="predicted"/>
<keyword evidence="2" id="KW-1185">Reference proteome</keyword>
<organism evidence="1 2">
    <name type="scientific">Kitasatospora cheerisanensis KCTC 2395</name>
    <dbReference type="NCBI Taxonomy" id="1348663"/>
    <lineage>
        <taxon>Bacteria</taxon>
        <taxon>Bacillati</taxon>
        <taxon>Actinomycetota</taxon>
        <taxon>Actinomycetes</taxon>
        <taxon>Kitasatosporales</taxon>
        <taxon>Streptomycetaceae</taxon>
        <taxon>Kitasatospora</taxon>
    </lineage>
</organism>
<sequence length="93" mass="8869">MGEPLRGRCRDHLDGVDAGQAEVGEAAFEGVVGAGGAVDGGAGGAEPARRLVLPMDGAIVTALREGSAAPAAEARSIAAALLAAPAPEPAAAA</sequence>
<evidence type="ECO:0000313" key="2">
    <source>
        <dbReference type="Proteomes" id="UP000027178"/>
    </source>
</evidence>
<protein>
    <submittedName>
        <fullName evidence="1">Uncharacterized protein</fullName>
    </submittedName>
</protein>
<name>A0A066YWA8_9ACTN</name>
<dbReference type="EMBL" id="JNBY01000093">
    <property type="protein sequence ID" value="KDN84249.1"/>
    <property type="molecule type" value="Genomic_DNA"/>
</dbReference>
<dbReference type="Proteomes" id="UP000027178">
    <property type="component" value="Unassembled WGS sequence"/>
</dbReference>
<dbReference type="PATRIC" id="fig|1348663.4.peg.3895"/>
<accession>A0A066YWA8</accession>
<evidence type="ECO:0000313" key="1">
    <source>
        <dbReference type="EMBL" id="KDN84249.1"/>
    </source>
</evidence>
<reference evidence="1 2" key="1">
    <citation type="submission" date="2014-05" db="EMBL/GenBank/DDBJ databases">
        <title>Draft Genome Sequence of Kitasatospora cheerisanensis KCTC 2395.</title>
        <authorList>
            <person name="Nam D.H."/>
        </authorList>
    </citation>
    <scope>NUCLEOTIDE SEQUENCE [LARGE SCALE GENOMIC DNA]</scope>
    <source>
        <strain evidence="1 2">KCTC 2395</strain>
    </source>
</reference>
<gene>
    <name evidence="1" type="ORF">KCH_40400</name>
</gene>